<gene>
    <name evidence="2" type="ORF">SAMN05421869_112144</name>
</gene>
<keyword evidence="1" id="KW-0472">Membrane</keyword>
<proteinExistence type="predicted"/>
<reference evidence="2 3" key="1">
    <citation type="submission" date="2016-10" db="EMBL/GenBank/DDBJ databases">
        <authorList>
            <person name="de Groot N.N."/>
        </authorList>
    </citation>
    <scope>NUCLEOTIDE SEQUENCE [LARGE SCALE GENOMIC DNA]</scope>
    <source>
        <strain evidence="2 3">CGMCC 4.6533</strain>
    </source>
</reference>
<keyword evidence="3" id="KW-1185">Reference proteome</keyword>
<feature type="transmembrane region" description="Helical" evidence="1">
    <location>
        <begin position="321"/>
        <end position="339"/>
    </location>
</feature>
<evidence type="ECO:0000313" key="3">
    <source>
        <dbReference type="Proteomes" id="UP000199202"/>
    </source>
</evidence>
<dbReference type="EMBL" id="FNDJ01000012">
    <property type="protein sequence ID" value="SDJ76786.1"/>
    <property type="molecule type" value="Genomic_DNA"/>
</dbReference>
<protein>
    <submittedName>
        <fullName evidence="2">Uncharacterized protein</fullName>
    </submittedName>
</protein>
<feature type="transmembrane region" description="Helical" evidence="1">
    <location>
        <begin position="54"/>
        <end position="80"/>
    </location>
</feature>
<feature type="transmembrane region" description="Helical" evidence="1">
    <location>
        <begin position="238"/>
        <end position="261"/>
    </location>
</feature>
<feature type="transmembrane region" description="Helical" evidence="1">
    <location>
        <begin position="282"/>
        <end position="301"/>
    </location>
</feature>
<evidence type="ECO:0000313" key="2">
    <source>
        <dbReference type="EMBL" id="SDJ76786.1"/>
    </source>
</evidence>
<sequence>MDDNTSKARWPRRVTYLACAWSVLYGGLALHWALGGSGFPFGEGDIPDARAESLLGSATAAGTAPVIAGLCFAGALLALLMATVRLRGPARAVILAAAWAGAFTLLALIPDARILAAAGYAPVFLAGLPFGWPEADYFRLAFPWPVQNLLLCLLGGLLWTGAALAWQRRTRGACESCGRSPIASARWTSRESAATWGKWAAYTAFAVPLFYAAVRWAWALRIPVLFSEREIAELHASGLVWGGAGLATVAAAGGALTLGLVQRWGEIWPRWTLFLAGRPVPRAFPLVFASLVTAVLASAGVQAARLTDWGHPSAWLANPMAYWPVWALSLGLATLAFHYRTRPECRRCQAADRLSDRASVIGDS</sequence>
<evidence type="ECO:0000256" key="1">
    <source>
        <dbReference type="SAM" id="Phobius"/>
    </source>
</evidence>
<dbReference type="RefSeq" id="WP_218135987.1">
    <property type="nucleotide sequence ID" value="NZ_FNDJ01000012.1"/>
</dbReference>
<dbReference type="Proteomes" id="UP000199202">
    <property type="component" value="Unassembled WGS sequence"/>
</dbReference>
<organism evidence="2 3">
    <name type="scientific">Nonomuraea jiangxiensis</name>
    <dbReference type="NCBI Taxonomy" id="633440"/>
    <lineage>
        <taxon>Bacteria</taxon>
        <taxon>Bacillati</taxon>
        <taxon>Actinomycetota</taxon>
        <taxon>Actinomycetes</taxon>
        <taxon>Streptosporangiales</taxon>
        <taxon>Streptosporangiaceae</taxon>
        <taxon>Nonomuraea</taxon>
    </lineage>
</organism>
<dbReference type="STRING" id="633440.SAMN05421869_112144"/>
<name>A0A1G8WF54_9ACTN</name>
<keyword evidence="1" id="KW-1133">Transmembrane helix</keyword>
<feature type="transmembrane region" description="Helical" evidence="1">
    <location>
        <begin position="146"/>
        <end position="166"/>
    </location>
</feature>
<feature type="transmembrane region" description="Helical" evidence="1">
    <location>
        <begin position="92"/>
        <end position="109"/>
    </location>
</feature>
<feature type="transmembrane region" description="Helical" evidence="1">
    <location>
        <begin position="14"/>
        <end position="34"/>
    </location>
</feature>
<accession>A0A1G8WF54</accession>
<keyword evidence="1" id="KW-0812">Transmembrane</keyword>
<feature type="transmembrane region" description="Helical" evidence="1">
    <location>
        <begin position="199"/>
        <end position="218"/>
    </location>
</feature>
<dbReference type="AlphaFoldDB" id="A0A1G8WF54"/>